<comment type="caution">
    <text evidence="1">The sequence shown here is derived from an EMBL/GenBank/DDBJ whole genome shotgun (WGS) entry which is preliminary data.</text>
</comment>
<name>A0A9K3HVQ3_HELAN</name>
<dbReference type="AlphaFoldDB" id="A0A9K3HVQ3"/>
<dbReference type="Gramene" id="mRNA:HanXRQr2_Chr10g0428191">
    <property type="protein sequence ID" value="CDS:HanXRQr2_Chr10g0428191.1"/>
    <property type="gene ID" value="HanXRQr2_Chr10g0428191"/>
</dbReference>
<keyword evidence="2" id="KW-1185">Reference proteome</keyword>
<evidence type="ECO:0000313" key="1">
    <source>
        <dbReference type="EMBL" id="KAF5785398.1"/>
    </source>
</evidence>
<organism evidence="1 2">
    <name type="scientific">Helianthus annuus</name>
    <name type="common">Common sunflower</name>
    <dbReference type="NCBI Taxonomy" id="4232"/>
    <lineage>
        <taxon>Eukaryota</taxon>
        <taxon>Viridiplantae</taxon>
        <taxon>Streptophyta</taxon>
        <taxon>Embryophyta</taxon>
        <taxon>Tracheophyta</taxon>
        <taxon>Spermatophyta</taxon>
        <taxon>Magnoliopsida</taxon>
        <taxon>eudicotyledons</taxon>
        <taxon>Gunneridae</taxon>
        <taxon>Pentapetalae</taxon>
        <taxon>asterids</taxon>
        <taxon>campanulids</taxon>
        <taxon>Asterales</taxon>
        <taxon>Asteraceae</taxon>
        <taxon>Asteroideae</taxon>
        <taxon>Heliantheae alliance</taxon>
        <taxon>Heliantheae</taxon>
        <taxon>Helianthus</taxon>
    </lineage>
</organism>
<dbReference type="EMBL" id="MNCJ02000325">
    <property type="protein sequence ID" value="KAF5785398.1"/>
    <property type="molecule type" value="Genomic_DNA"/>
</dbReference>
<dbReference type="Proteomes" id="UP000215914">
    <property type="component" value="Unassembled WGS sequence"/>
</dbReference>
<reference evidence="1" key="2">
    <citation type="submission" date="2020-06" db="EMBL/GenBank/DDBJ databases">
        <title>Helianthus annuus Genome sequencing and assembly Release 2.</title>
        <authorList>
            <person name="Gouzy J."/>
            <person name="Langlade N."/>
            <person name="Munos S."/>
        </authorList>
    </citation>
    <scope>NUCLEOTIDE SEQUENCE</scope>
    <source>
        <tissue evidence="1">Leaves</tissue>
    </source>
</reference>
<accession>A0A9K3HVQ3</accession>
<protein>
    <submittedName>
        <fullName evidence="1">Uncharacterized protein</fullName>
    </submittedName>
</protein>
<evidence type="ECO:0000313" key="2">
    <source>
        <dbReference type="Proteomes" id="UP000215914"/>
    </source>
</evidence>
<reference evidence="1" key="1">
    <citation type="journal article" date="2017" name="Nature">
        <title>The sunflower genome provides insights into oil metabolism, flowering and Asterid evolution.</title>
        <authorList>
            <person name="Badouin H."/>
            <person name="Gouzy J."/>
            <person name="Grassa C.J."/>
            <person name="Murat F."/>
            <person name="Staton S.E."/>
            <person name="Cottret L."/>
            <person name="Lelandais-Briere C."/>
            <person name="Owens G.L."/>
            <person name="Carrere S."/>
            <person name="Mayjonade B."/>
            <person name="Legrand L."/>
            <person name="Gill N."/>
            <person name="Kane N.C."/>
            <person name="Bowers J.E."/>
            <person name="Hubner S."/>
            <person name="Bellec A."/>
            <person name="Berard A."/>
            <person name="Berges H."/>
            <person name="Blanchet N."/>
            <person name="Boniface M.C."/>
            <person name="Brunel D."/>
            <person name="Catrice O."/>
            <person name="Chaidir N."/>
            <person name="Claudel C."/>
            <person name="Donnadieu C."/>
            <person name="Faraut T."/>
            <person name="Fievet G."/>
            <person name="Helmstetter N."/>
            <person name="King M."/>
            <person name="Knapp S.J."/>
            <person name="Lai Z."/>
            <person name="Le Paslier M.C."/>
            <person name="Lippi Y."/>
            <person name="Lorenzon L."/>
            <person name="Mandel J.R."/>
            <person name="Marage G."/>
            <person name="Marchand G."/>
            <person name="Marquand E."/>
            <person name="Bret-Mestries E."/>
            <person name="Morien E."/>
            <person name="Nambeesan S."/>
            <person name="Nguyen T."/>
            <person name="Pegot-Espagnet P."/>
            <person name="Pouilly N."/>
            <person name="Raftis F."/>
            <person name="Sallet E."/>
            <person name="Schiex T."/>
            <person name="Thomas J."/>
            <person name="Vandecasteele C."/>
            <person name="Vares D."/>
            <person name="Vear F."/>
            <person name="Vautrin S."/>
            <person name="Crespi M."/>
            <person name="Mangin B."/>
            <person name="Burke J.M."/>
            <person name="Salse J."/>
            <person name="Munos S."/>
            <person name="Vincourt P."/>
            <person name="Rieseberg L.H."/>
            <person name="Langlade N.B."/>
        </authorList>
    </citation>
    <scope>NUCLEOTIDE SEQUENCE</scope>
    <source>
        <tissue evidence="1">Leaves</tissue>
    </source>
</reference>
<sequence>MWKDICSVEKEFYALSLPIGDGVKLCFGWITGSREVPCGWITGSGLRNGKRVQVPKPSGHSLTH</sequence>
<proteinExistence type="predicted"/>
<gene>
    <name evidence="1" type="ORF">HanXRQr2_Chr10g0428191</name>
</gene>